<dbReference type="EMBL" id="CP014352">
    <property type="protein sequence ID" value="AMS06791.1"/>
    <property type="molecule type" value="Genomic_DNA"/>
</dbReference>
<dbReference type="InterPro" id="IPR013685">
    <property type="entry name" value="POTRA_FtsQ_type"/>
</dbReference>
<dbReference type="EMBL" id="CP015970">
    <property type="protein sequence ID" value="AOZ45577.1"/>
    <property type="molecule type" value="Genomic_DNA"/>
</dbReference>
<evidence type="ECO:0000256" key="6">
    <source>
        <dbReference type="ARBA" id="ARBA00023136"/>
    </source>
</evidence>
<evidence type="ECO:0000256" key="3">
    <source>
        <dbReference type="ARBA" id="ARBA00022618"/>
    </source>
</evidence>
<dbReference type="KEGG" id="aaci:ASQ49_14760"/>
<dbReference type="Gene3D" id="3.10.20.310">
    <property type="entry name" value="membrane protein fhac"/>
    <property type="match status" value="1"/>
</dbReference>
<sequence>MGSPVSDLTGPIDLRARSRRRRNRIVTAVAVLVAVLLAVGLYIVRWSSVMAVDRVVVDGAGLVTADQVREAARVPMGTPLAAVDLGAVGSRVAELAPVDQVRVQRSWPTTVSIRVTERRPVYQVRDQQGFHWVDASGVAFNTTSASRRATPWALTATRDTRLLRDVATVTAHLDPVLLKQLDHLEAGGPDAITLVLSKDRRVMWGSAEESGLKSQVATAMLATKARNYDVSSPRNPTAR</sequence>
<dbReference type="AlphaFoldDB" id="A0A142KL03"/>
<evidence type="ECO:0000256" key="7">
    <source>
        <dbReference type="ARBA" id="ARBA00023306"/>
    </source>
</evidence>
<dbReference type="RefSeq" id="WP_036938382.1">
    <property type="nucleotide sequence ID" value="NZ_CP013126.1"/>
</dbReference>
<accession>A0A142KL03</accession>
<protein>
    <recommendedName>
        <fullName evidence="9">POTRA domain-containing protein</fullName>
    </recommendedName>
</protein>
<dbReference type="PANTHER" id="PTHR37820:SF1">
    <property type="entry name" value="CELL DIVISION PROTEIN FTSQ"/>
    <property type="match status" value="1"/>
</dbReference>
<organism evidence="10 12">
    <name type="scientific">Acidipropionibacterium acidipropionici</name>
    <dbReference type="NCBI Taxonomy" id="1748"/>
    <lineage>
        <taxon>Bacteria</taxon>
        <taxon>Bacillati</taxon>
        <taxon>Actinomycetota</taxon>
        <taxon>Actinomycetes</taxon>
        <taxon>Propionibacteriales</taxon>
        <taxon>Propionibacteriaceae</taxon>
        <taxon>Acidipropionibacterium</taxon>
    </lineage>
</organism>
<gene>
    <name evidence="11" type="ORF">A8L58_01340</name>
    <name evidence="10" type="ORF">AXH35_16400</name>
</gene>
<keyword evidence="13" id="KW-1185">Reference proteome</keyword>
<reference evidence="10 12" key="2">
    <citation type="submission" date="2016-02" db="EMBL/GenBank/DDBJ databases">
        <title>Complete Genome Sequence of Propionibacterium acidipropionici ATCC 55737.</title>
        <authorList>
            <person name="Luna Flores C.H."/>
            <person name="Nielsen L.K."/>
            <person name="Marcellin E."/>
        </authorList>
    </citation>
    <scope>NUCLEOTIDE SEQUENCE [LARGE SCALE GENOMIC DNA]</scope>
    <source>
        <strain evidence="10 12">ATCC 55737</strain>
    </source>
</reference>
<dbReference type="PROSITE" id="PS51779">
    <property type="entry name" value="POTRA"/>
    <property type="match status" value="1"/>
</dbReference>
<keyword evidence="2" id="KW-1003">Cell membrane</keyword>
<evidence type="ECO:0000313" key="11">
    <source>
        <dbReference type="EMBL" id="AOZ45577.1"/>
    </source>
</evidence>
<dbReference type="Proteomes" id="UP000075221">
    <property type="component" value="Chromosome"/>
</dbReference>
<dbReference type="PANTHER" id="PTHR37820">
    <property type="entry name" value="CELL DIVISION PROTEIN DIVIB"/>
    <property type="match status" value="1"/>
</dbReference>
<evidence type="ECO:0000313" key="12">
    <source>
        <dbReference type="Proteomes" id="UP000075221"/>
    </source>
</evidence>
<proteinExistence type="predicted"/>
<evidence type="ECO:0000256" key="1">
    <source>
        <dbReference type="ARBA" id="ARBA00004370"/>
    </source>
</evidence>
<dbReference type="Pfam" id="PF03799">
    <property type="entry name" value="FtsQ_DivIB_C"/>
    <property type="match status" value="1"/>
</dbReference>
<feature type="domain" description="POTRA" evidence="9">
    <location>
        <begin position="50"/>
        <end position="118"/>
    </location>
</feature>
<keyword evidence="7" id="KW-0131">Cell cycle</keyword>
<dbReference type="InterPro" id="IPR005548">
    <property type="entry name" value="Cell_div_FtsQ/DivIB_C"/>
</dbReference>
<keyword evidence="3" id="KW-0132">Cell division</keyword>
<dbReference type="OrthoDB" id="9790760at2"/>
<dbReference type="Proteomes" id="UP000178666">
    <property type="component" value="Chromosome"/>
</dbReference>
<evidence type="ECO:0000259" key="9">
    <source>
        <dbReference type="PROSITE" id="PS51779"/>
    </source>
</evidence>
<name>A0A142KL03_9ACTN</name>
<evidence type="ECO:0000256" key="5">
    <source>
        <dbReference type="ARBA" id="ARBA00022989"/>
    </source>
</evidence>
<dbReference type="InterPro" id="IPR050487">
    <property type="entry name" value="FtsQ_DivIB"/>
</dbReference>
<reference evidence="11 13" key="1">
    <citation type="journal article" date="2016" name="Plant Dis.">
        <title>Improved production of propionic acid using genome shuffling.</title>
        <authorList>
            <person name="Luna-Flores C.H."/>
            <person name="Palfreyman R.W."/>
            <person name="Kromer J.O."/>
            <person name="Nielsen L.K."/>
            <person name="Marcellin E."/>
        </authorList>
    </citation>
    <scope>NUCLEOTIDE SEQUENCE [LARGE SCALE GENOMIC DNA]</scope>
    <source>
        <strain evidence="11 13">F3E8</strain>
    </source>
</reference>
<comment type="subcellular location">
    <subcellularLocation>
        <location evidence="1">Membrane</location>
    </subcellularLocation>
</comment>
<keyword evidence="5 8" id="KW-1133">Transmembrane helix</keyword>
<evidence type="ECO:0000313" key="10">
    <source>
        <dbReference type="EMBL" id="AMS06791.1"/>
    </source>
</evidence>
<keyword evidence="6 8" id="KW-0472">Membrane</keyword>
<evidence type="ECO:0000256" key="2">
    <source>
        <dbReference type="ARBA" id="ARBA00022475"/>
    </source>
</evidence>
<evidence type="ECO:0000256" key="8">
    <source>
        <dbReference type="SAM" id="Phobius"/>
    </source>
</evidence>
<feature type="transmembrane region" description="Helical" evidence="8">
    <location>
        <begin position="25"/>
        <end position="44"/>
    </location>
</feature>
<dbReference type="InterPro" id="IPR034746">
    <property type="entry name" value="POTRA"/>
</dbReference>
<dbReference type="GeneID" id="88086265"/>
<keyword evidence="4 8" id="KW-0812">Transmembrane</keyword>
<dbReference type="GO" id="GO:0005886">
    <property type="term" value="C:plasma membrane"/>
    <property type="evidence" value="ECO:0007669"/>
    <property type="project" value="TreeGrafter"/>
</dbReference>
<dbReference type="GO" id="GO:0051301">
    <property type="term" value="P:cell division"/>
    <property type="evidence" value="ECO:0007669"/>
    <property type="project" value="UniProtKB-KW"/>
</dbReference>
<evidence type="ECO:0000313" key="13">
    <source>
        <dbReference type="Proteomes" id="UP000178666"/>
    </source>
</evidence>
<evidence type="ECO:0000256" key="4">
    <source>
        <dbReference type="ARBA" id="ARBA00022692"/>
    </source>
</evidence>
<dbReference type="Pfam" id="PF08478">
    <property type="entry name" value="POTRA_1"/>
    <property type="match status" value="1"/>
</dbReference>